<proteinExistence type="predicted"/>
<evidence type="ECO:0000313" key="1">
    <source>
        <dbReference type="EMBL" id="MEJ4100904.1"/>
    </source>
</evidence>
<name>A0ABU8P3F7_9CORY</name>
<evidence type="ECO:0000313" key="2">
    <source>
        <dbReference type="Proteomes" id="UP001359781"/>
    </source>
</evidence>
<gene>
    <name evidence="1" type="ORF">V5S96_11130</name>
</gene>
<dbReference type="Pfam" id="PF05866">
    <property type="entry name" value="RusA"/>
    <property type="match status" value="1"/>
</dbReference>
<dbReference type="SUPFAM" id="SSF103084">
    <property type="entry name" value="Holliday junction resolvase RusA"/>
    <property type="match status" value="1"/>
</dbReference>
<sequence length="136" mass="15345">MTTPIRFFVPGLPAPQGSHRHVGGGRLIESSRAVKPWRTTVARVAREHITTPFSGPVELRVEFHMPRPKAWGRHRDDPMTVRPDLDKLLRAVDDALTGVAFRDDSQVTRIIGHKRRARNEAPTGALITIYPLKEEK</sequence>
<dbReference type="InterPro" id="IPR008822">
    <property type="entry name" value="Endonuclease_RusA-like"/>
</dbReference>
<organism evidence="1 2">
    <name type="scientific">Corynebacterium mastitidis</name>
    <dbReference type="NCBI Taxonomy" id="161890"/>
    <lineage>
        <taxon>Bacteria</taxon>
        <taxon>Bacillati</taxon>
        <taxon>Actinomycetota</taxon>
        <taxon>Actinomycetes</taxon>
        <taxon>Mycobacteriales</taxon>
        <taxon>Corynebacteriaceae</taxon>
        <taxon>Corynebacterium</taxon>
    </lineage>
</organism>
<accession>A0ABU8P3F7</accession>
<comment type="caution">
    <text evidence="1">The sequence shown here is derived from an EMBL/GenBank/DDBJ whole genome shotgun (WGS) entry which is preliminary data.</text>
</comment>
<dbReference type="InterPro" id="IPR036614">
    <property type="entry name" value="RusA-like_sf"/>
</dbReference>
<dbReference type="EMBL" id="JBAHVJ010000013">
    <property type="protein sequence ID" value="MEJ4100904.1"/>
    <property type="molecule type" value="Genomic_DNA"/>
</dbReference>
<protein>
    <submittedName>
        <fullName evidence="1">RusA family crossover junction endodeoxyribonuclease</fullName>
    </submittedName>
</protein>
<dbReference type="RefSeq" id="WP_337891037.1">
    <property type="nucleotide sequence ID" value="NZ_JBAHVI010000012.1"/>
</dbReference>
<keyword evidence="2" id="KW-1185">Reference proteome</keyword>
<dbReference type="Proteomes" id="UP001359781">
    <property type="component" value="Unassembled WGS sequence"/>
</dbReference>
<dbReference type="Gene3D" id="3.30.1330.70">
    <property type="entry name" value="Holliday junction resolvase RusA"/>
    <property type="match status" value="1"/>
</dbReference>
<reference evidence="1 2" key="1">
    <citation type="submission" date="2024-02" db="EMBL/GenBank/DDBJ databases">
        <title>Whole genome sequencing and characterization of Corynebacterium isolated from the ocular surface of dry eye disease sufferers.</title>
        <authorList>
            <person name="Naqvi M."/>
        </authorList>
    </citation>
    <scope>NUCLEOTIDE SEQUENCE [LARGE SCALE GENOMIC DNA]</scope>
    <source>
        <strain evidence="1 2">PCRF</strain>
    </source>
</reference>